<reference evidence="2" key="1">
    <citation type="submission" date="2017-10" db="EMBL/GenBank/DDBJ databases">
        <title>Paulinella longichromatophora chromatophore genome.</title>
        <authorList>
            <person name="Lhee D."/>
            <person name="Yoon H.S."/>
        </authorList>
    </citation>
    <scope>NUCLEOTIDE SEQUENCE</scope>
</reference>
<sequence>MSILRPRKNLNILICGYYGEGNLGDDAILRALLDTLPREFLPIVTSYNQWYIQNYFKVKTVARRSITKVVKSMLKSDILLLGGGSLLQDSTSLRSLLYYGTIITVARIQGKTIILWAQGLGPLERSSSHFFARQLLHAVTGISWRDAKSKKMSENWKIQTTLGDDPVWGYPQQCWAGIDGPIVVCWKPTHLLNLAKWSSLLLELDILSYKCEKPVWWIPFHKTEDLGLLADLQFYKLIPQRLAKISFEYCVNTPAEALSIFRQASIVLSMRLHALILASLAGAPCEALSCDPKINIAAEYMKIHCIDMKSDSPFNNAASRWKVTLGEGVLSTQSHFLPNNLSIHTSLLDYFKLE</sequence>
<dbReference type="NCBIfam" id="TIGR03609">
    <property type="entry name" value="S_layer_CsaB"/>
    <property type="match status" value="1"/>
</dbReference>
<dbReference type="InterPro" id="IPR019896">
    <property type="entry name" value="Polysacch_pyruvyl_Trfase_CsaB"/>
</dbReference>
<name>A0A2H4ZNT2_9EUKA</name>
<keyword evidence="2" id="KW-0934">Plastid</keyword>
<dbReference type="EMBL" id="MG264610">
    <property type="protein sequence ID" value="AUG32173.1"/>
    <property type="molecule type" value="Genomic_DNA"/>
</dbReference>
<dbReference type="PANTHER" id="PTHR36836:SF1">
    <property type="entry name" value="COLANIC ACID BIOSYNTHESIS PROTEIN WCAK"/>
    <property type="match status" value="1"/>
</dbReference>
<evidence type="ECO:0000259" key="1">
    <source>
        <dbReference type="Pfam" id="PF04230"/>
    </source>
</evidence>
<dbReference type="InterPro" id="IPR007345">
    <property type="entry name" value="Polysacch_pyruvyl_Trfase"/>
</dbReference>
<accession>A0A2H4ZNT2</accession>
<organism evidence="2">
    <name type="scientific">Paulinella longichromatophora</name>
    <dbReference type="NCBI Taxonomy" id="1708747"/>
    <lineage>
        <taxon>Eukaryota</taxon>
        <taxon>Sar</taxon>
        <taxon>Rhizaria</taxon>
        <taxon>Cercozoa</taxon>
        <taxon>Imbricatea</taxon>
        <taxon>Silicofilosea</taxon>
        <taxon>Euglyphida</taxon>
        <taxon>Paulinellidae</taxon>
        <taxon>Paulinella</taxon>
    </lineage>
</organism>
<feature type="domain" description="Polysaccharide pyruvyl transferase" evidence="1">
    <location>
        <begin position="22"/>
        <end position="291"/>
    </location>
</feature>
<dbReference type="AlphaFoldDB" id="A0A2H4ZNT2"/>
<geneLocation type="plastid" evidence="2"/>
<protein>
    <recommendedName>
        <fullName evidence="1">Polysaccharide pyruvyl transferase domain-containing protein</fullName>
    </recommendedName>
</protein>
<gene>
    <name evidence="2" type="ORF">PLO_166</name>
</gene>
<evidence type="ECO:0000313" key="2">
    <source>
        <dbReference type="EMBL" id="AUG32173.1"/>
    </source>
</evidence>
<proteinExistence type="predicted"/>
<dbReference type="Pfam" id="PF04230">
    <property type="entry name" value="PS_pyruv_trans"/>
    <property type="match status" value="1"/>
</dbReference>
<dbReference type="PANTHER" id="PTHR36836">
    <property type="entry name" value="COLANIC ACID BIOSYNTHESIS PROTEIN WCAK"/>
    <property type="match status" value="1"/>
</dbReference>